<protein>
    <submittedName>
        <fullName evidence="2">(Mediterranean fruit fly) hypothetical protein</fullName>
    </submittedName>
</protein>
<keyword evidence="1" id="KW-0812">Transmembrane</keyword>
<organism evidence="2 3">
    <name type="scientific">Ceratitis capitata</name>
    <name type="common">Mediterranean fruit fly</name>
    <name type="synonym">Tephritis capitata</name>
    <dbReference type="NCBI Taxonomy" id="7213"/>
    <lineage>
        <taxon>Eukaryota</taxon>
        <taxon>Metazoa</taxon>
        <taxon>Ecdysozoa</taxon>
        <taxon>Arthropoda</taxon>
        <taxon>Hexapoda</taxon>
        <taxon>Insecta</taxon>
        <taxon>Pterygota</taxon>
        <taxon>Neoptera</taxon>
        <taxon>Endopterygota</taxon>
        <taxon>Diptera</taxon>
        <taxon>Brachycera</taxon>
        <taxon>Muscomorpha</taxon>
        <taxon>Tephritoidea</taxon>
        <taxon>Tephritidae</taxon>
        <taxon>Ceratitis</taxon>
        <taxon>Ceratitis</taxon>
    </lineage>
</organism>
<proteinExistence type="predicted"/>
<reference evidence="2" key="1">
    <citation type="submission" date="2020-11" db="EMBL/GenBank/DDBJ databases">
        <authorList>
            <person name="Whitehead M."/>
        </authorList>
    </citation>
    <scope>NUCLEOTIDE SEQUENCE</scope>
    <source>
        <strain evidence="2">EGII</strain>
    </source>
</reference>
<accession>A0A811UXR9</accession>
<dbReference type="Proteomes" id="UP000606786">
    <property type="component" value="Unassembled WGS sequence"/>
</dbReference>
<feature type="transmembrane region" description="Helical" evidence="1">
    <location>
        <begin position="29"/>
        <end position="47"/>
    </location>
</feature>
<dbReference type="EMBL" id="CAJHJT010000034">
    <property type="protein sequence ID" value="CAD7002456.1"/>
    <property type="molecule type" value="Genomic_DNA"/>
</dbReference>
<evidence type="ECO:0000256" key="1">
    <source>
        <dbReference type="SAM" id="Phobius"/>
    </source>
</evidence>
<gene>
    <name evidence="2" type="ORF">CCAP1982_LOCUS10945</name>
</gene>
<feature type="transmembrane region" description="Helical" evidence="1">
    <location>
        <begin position="68"/>
        <end position="91"/>
    </location>
</feature>
<keyword evidence="3" id="KW-1185">Reference proteome</keyword>
<comment type="caution">
    <text evidence="2">The sequence shown here is derived from an EMBL/GenBank/DDBJ whole genome shotgun (WGS) entry which is preliminary data.</text>
</comment>
<sequence length="103" mass="11388">MYVIACFGLPTPAANVPPTANVFTPCSQLQALSFFTYVCCYVCVCMCRCRNLFRGYRSVFVPPPSSCFVLVSMLLDFAFVIVVVGGLGRILHKCIHAYIELCC</sequence>
<keyword evidence="1" id="KW-0472">Membrane</keyword>
<evidence type="ECO:0000313" key="2">
    <source>
        <dbReference type="EMBL" id="CAD7002456.1"/>
    </source>
</evidence>
<dbReference type="AlphaFoldDB" id="A0A811UXR9"/>
<keyword evidence="1" id="KW-1133">Transmembrane helix</keyword>
<evidence type="ECO:0000313" key="3">
    <source>
        <dbReference type="Proteomes" id="UP000606786"/>
    </source>
</evidence>
<name>A0A811UXR9_CERCA</name>